<evidence type="ECO:0000313" key="3">
    <source>
        <dbReference type="Proteomes" id="UP001234178"/>
    </source>
</evidence>
<gene>
    <name evidence="2" type="ORF">OUZ56_018624</name>
</gene>
<evidence type="ECO:0000313" key="2">
    <source>
        <dbReference type="EMBL" id="KAK4009508.1"/>
    </source>
</evidence>
<dbReference type="EMBL" id="JAOYFB010000003">
    <property type="protein sequence ID" value="KAK4009508.1"/>
    <property type="molecule type" value="Genomic_DNA"/>
</dbReference>
<proteinExistence type="predicted"/>
<reference evidence="2 3" key="1">
    <citation type="journal article" date="2023" name="Nucleic Acids Res.">
        <title>The hologenome of Daphnia magna reveals possible DNA methylation and microbiome-mediated evolution of the host genome.</title>
        <authorList>
            <person name="Chaturvedi A."/>
            <person name="Li X."/>
            <person name="Dhandapani V."/>
            <person name="Marshall H."/>
            <person name="Kissane S."/>
            <person name="Cuenca-Cambronero M."/>
            <person name="Asole G."/>
            <person name="Calvet F."/>
            <person name="Ruiz-Romero M."/>
            <person name="Marangio P."/>
            <person name="Guigo R."/>
            <person name="Rago D."/>
            <person name="Mirbahai L."/>
            <person name="Eastwood N."/>
            <person name="Colbourne J.K."/>
            <person name="Zhou J."/>
            <person name="Mallon E."/>
            <person name="Orsini L."/>
        </authorList>
    </citation>
    <scope>NUCLEOTIDE SEQUENCE [LARGE SCALE GENOMIC DNA]</scope>
    <source>
        <strain evidence="2">LRV0_1</strain>
    </source>
</reference>
<name>A0ABQ9Z9B7_9CRUS</name>
<feature type="region of interest" description="Disordered" evidence="1">
    <location>
        <begin position="126"/>
        <end position="149"/>
    </location>
</feature>
<organism evidence="2 3">
    <name type="scientific">Daphnia magna</name>
    <dbReference type="NCBI Taxonomy" id="35525"/>
    <lineage>
        <taxon>Eukaryota</taxon>
        <taxon>Metazoa</taxon>
        <taxon>Ecdysozoa</taxon>
        <taxon>Arthropoda</taxon>
        <taxon>Crustacea</taxon>
        <taxon>Branchiopoda</taxon>
        <taxon>Diplostraca</taxon>
        <taxon>Cladocera</taxon>
        <taxon>Anomopoda</taxon>
        <taxon>Daphniidae</taxon>
        <taxon>Daphnia</taxon>
    </lineage>
</organism>
<dbReference type="Proteomes" id="UP001234178">
    <property type="component" value="Unassembled WGS sequence"/>
</dbReference>
<sequence length="149" mass="16089">MDLCKLMVCDAEPDLNRSAVVVELRLLASSNSIISGENPRSSNRLRIISRRRGGVLWTRSKGVDSERWSARGLDESGTVEGCRLTSLIREGTMAVSATAGRLVQCPLSPSQFCSSTVVLVRRAGRRNPGALSSSTKKHSPPLHWVAASS</sequence>
<accession>A0ABQ9Z9B7</accession>
<comment type="caution">
    <text evidence="2">The sequence shown here is derived from an EMBL/GenBank/DDBJ whole genome shotgun (WGS) entry which is preliminary data.</text>
</comment>
<keyword evidence="3" id="KW-1185">Reference proteome</keyword>
<protein>
    <submittedName>
        <fullName evidence="2">Uncharacterized protein</fullName>
    </submittedName>
</protein>
<evidence type="ECO:0000256" key="1">
    <source>
        <dbReference type="SAM" id="MobiDB-lite"/>
    </source>
</evidence>